<protein>
    <recommendedName>
        <fullName evidence="2 6">Imidazoleglycerol-phosphate dehydratase</fullName>
        <shortName evidence="6">IGPD</shortName>
        <ecNumber evidence="6 7">4.2.1.19</ecNumber>
    </recommendedName>
</protein>
<dbReference type="GO" id="GO:0004424">
    <property type="term" value="F:imidazoleglycerol-phosphate dehydratase activity"/>
    <property type="evidence" value="ECO:0007669"/>
    <property type="project" value="UniProtKB-UniRule"/>
</dbReference>
<dbReference type="PANTHER" id="PTHR23133">
    <property type="entry name" value="IMIDAZOLEGLYCEROL-PHOSPHATE DEHYDRATASE HIS7"/>
    <property type="match status" value="1"/>
</dbReference>
<dbReference type="OrthoDB" id="9790411at2"/>
<dbReference type="InterPro" id="IPR000807">
    <property type="entry name" value="ImidazoleglycerolP_deHydtase"/>
</dbReference>
<dbReference type="HAMAP" id="MF_00076">
    <property type="entry name" value="HisB"/>
    <property type="match status" value="1"/>
</dbReference>
<comment type="catalytic activity">
    <reaction evidence="6 7">
        <text>D-erythro-1-(imidazol-4-yl)glycerol 3-phosphate = 3-(imidazol-4-yl)-2-oxopropyl phosphate + H2O</text>
        <dbReference type="Rhea" id="RHEA:11040"/>
        <dbReference type="ChEBI" id="CHEBI:15377"/>
        <dbReference type="ChEBI" id="CHEBI:57766"/>
        <dbReference type="ChEBI" id="CHEBI:58278"/>
        <dbReference type="EC" id="4.2.1.19"/>
    </reaction>
</comment>
<accession>A0A377FVG0</accession>
<keyword evidence="5 6" id="KW-0456">Lyase</keyword>
<comment type="subcellular location">
    <subcellularLocation>
        <location evidence="6 7">Cytoplasm</location>
    </subcellularLocation>
</comment>
<comment type="pathway">
    <text evidence="1 6 7">Amino-acid biosynthesis; L-histidine biosynthesis; L-histidine from 5-phospho-alpha-D-ribose 1-diphosphate: step 6/9.</text>
</comment>
<dbReference type="UniPathway" id="UPA00031">
    <property type="reaction ID" value="UER00011"/>
</dbReference>
<dbReference type="SUPFAM" id="SSF54211">
    <property type="entry name" value="Ribosomal protein S5 domain 2-like"/>
    <property type="match status" value="2"/>
</dbReference>
<dbReference type="Proteomes" id="UP000254060">
    <property type="component" value="Unassembled WGS sequence"/>
</dbReference>
<dbReference type="GO" id="GO:0000105">
    <property type="term" value="P:L-histidine biosynthetic process"/>
    <property type="evidence" value="ECO:0007669"/>
    <property type="project" value="UniProtKB-UniRule"/>
</dbReference>
<dbReference type="NCBIfam" id="NF002114">
    <property type="entry name" value="PRK00951.2-4"/>
    <property type="match status" value="1"/>
</dbReference>
<name>A0A377FVG0_9BACL</name>
<evidence type="ECO:0000256" key="7">
    <source>
        <dbReference type="RuleBase" id="RU000599"/>
    </source>
</evidence>
<dbReference type="EC" id="4.2.1.19" evidence="6 7"/>
<evidence type="ECO:0000256" key="2">
    <source>
        <dbReference type="ARBA" id="ARBA00016664"/>
    </source>
</evidence>
<evidence type="ECO:0000256" key="5">
    <source>
        <dbReference type="ARBA" id="ARBA00023239"/>
    </source>
</evidence>
<keyword evidence="4 6" id="KW-0368">Histidine biosynthesis</keyword>
<dbReference type="STRING" id="1397694.GCA_000702585_02189"/>
<keyword evidence="3 6" id="KW-0028">Amino-acid biosynthesis</keyword>
<evidence type="ECO:0000313" key="9">
    <source>
        <dbReference type="Proteomes" id="UP000254060"/>
    </source>
</evidence>
<sequence length="195" mass="21565">MRTAETKRETNETKIELKLDLNGTGQSDIQTGVGFFDHMLTLFAFHSQIDLSVHVEGDTWVDAHHTVEDVGIALGQMILEALGDKVGIRRYGTSYLPMDETLARSVVDVSGRPFLVFNADIKNPKLGDFDTELAEEFFRAVAMNARLTLHLEVLYGTNSHHMVEGLFKAFGRSLAEAIGQDGSNRLPSTKGRIEG</sequence>
<dbReference type="InterPro" id="IPR020565">
    <property type="entry name" value="ImidazoleglycerP_deHydtase_CS"/>
</dbReference>
<dbReference type="InterPro" id="IPR020568">
    <property type="entry name" value="Ribosomal_Su5_D2-typ_SF"/>
</dbReference>
<dbReference type="EMBL" id="UGGP01000001">
    <property type="protein sequence ID" value="STO08323.1"/>
    <property type="molecule type" value="Genomic_DNA"/>
</dbReference>
<comment type="similarity">
    <text evidence="6 7">Belongs to the imidazoleglycerol-phosphate dehydratase family.</text>
</comment>
<dbReference type="NCBIfam" id="NF002111">
    <property type="entry name" value="PRK00951.2-1"/>
    <property type="match status" value="1"/>
</dbReference>
<evidence type="ECO:0000256" key="1">
    <source>
        <dbReference type="ARBA" id="ARBA00005047"/>
    </source>
</evidence>
<evidence type="ECO:0000313" key="8">
    <source>
        <dbReference type="EMBL" id="STO08323.1"/>
    </source>
</evidence>
<dbReference type="GO" id="GO:0005737">
    <property type="term" value="C:cytoplasm"/>
    <property type="evidence" value="ECO:0007669"/>
    <property type="project" value="UniProtKB-SubCell"/>
</dbReference>
<keyword evidence="6" id="KW-0963">Cytoplasm</keyword>
<dbReference type="PROSITE" id="PS00954">
    <property type="entry name" value="IGP_DEHYDRATASE_1"/>
    <property type="match status" value="1"/>
</dbReference>
<dbReference type="InterPro" id="IPR038494">
    <property type="entry name" value="IGPD_sf"/>
</dbReference>
<dbReference type="FunFam" id="3.30.230.40:FF:000003">
    <property type="entry name" value="Imidazoleglycerol-phosphate dehydratase HisB"/>
    <property type="match status" value="1"/>
</dbReference>
<dbReference type="Pfam" id="PF00475">
    <property type="entry name" value="IGPD"/>
    <property type="match status" value="1"/>
</dbReference>
<organism evidence="8 9">
    <name type="scientific">Exiguobacterium aurantiacum</name>
    <dbReference type="NCBI Taxonomy" id="33987"/>
    <lineage>
        <taxon>Bacteria</taxon>
        <taxon>Bacillati</taxon>
        <taxon>Bacillota</taxon>
        <taxon>Bacilli</taxon>
        <taxon>Bacillales</taxon>
        <taxon>Bacillales Family XII. Incertae Sedis</taxon>
        <taxon>Exiguobacterium</taxon>
    </lineage>
</organism>
<dbReference type="NCBIfam" id="NF002107">
    <property type="entry name" value="PRK00951.1-2"/>
    <property type="match status" value="1"/>
</dbReference>
<dbReference type="NCBIfam" id="NF002109">
    <property type="entry name" value="PRK00951.1-5"/>
    <property type="match status" value="1"/>
</dbReference>
<dbReference type="AlphaFoldDB" id="A0A377FVG0"/>
<evidence type="ECO:0000256" key="3">
    <source>
        <dbReference type="ARBA" id="ARBA00022605"/>
    </source>
</evidence>
<proteinExistence type="inferred from homology"/>
<evidence type="ECO:0000256" key="4">
    <source>
        <dbReference type="ARBA" id="ARBA00023102"/>
    </source>
</evidence>
<reference evidence="8 9" key="1">
    <citation type="submission" date="2018-06" db="EMBL/GenBank/DDBJ databases">
        <authorList>
            <consortium name="Pathogen Informatics"/>
            <person name="Doyle S."/>
        </authorList>
    </citation>
    <scope>NUCLEOTIDE SEQUENCE [LARGE SCALE GENOMIC DNA]</scope>
    <source>
        <strain evidence="8 9">NCTC13163</strain>
    </source>
</reference>
<evidence type="ECO:0000256" key="6">
    <source>
        <dbReference type="HAMAP-Rule" id="MF_00076"/>
    </source>
</evidence>
<dbReference type="FunFam" id="3.30.230.40:FF:000001">
    <property type="entry name" value="Imidazoleglycerol-phosphate dehydratase HisB"/>
    <property type="match status" value="1"/>
</dbReference>
<dbReference type="PROSITE" id="PS00955">
    <property type="entry name" value="IGP_DEHYDRATASE_2"/>
    <property type="match status" value="1"/>
</dbReference>
<dbReference type="Gene3D" id="3.30.230.40">
    <property type="entry name" value="Imidazole glycerol phosphate dehydratase, domain 1"/>
    <property type="match status" value="2"/>
</dbReference>
<dbReference type="RefSeq" id="WP_024370240.1">
    <property type="nucleotide sequence ID" value="NZ_UGGP01000001.1"/>
</dbReference>
<dbReference type="CDD" id="cd07914">
    <property type="entry name" value="IGPD"/>
    <property type="match status" value="1"/>
</dbReference>
<gene>
    <name evidence="6 8" type="primary">hisB</name>
    <name evidence="8" type="ORF">NCTC13163_01693</name>
</gene>
<dbReference type="PANTHER" id="PTHR23133:SF2">
    <property type="entry name" value="IMIDAZOLEGLYCEROL-PHOSPHATE DEHYDRATASE"/>
    <property type="match status" value="1"/>
</dbReference>